<dbReference type="RefSeq" id="WP_190040397.1">
    <property type="nucleotide sequence ID" value="NZ_BNBE01000001.1"/>
</dbReference>
<dbReference type="Proteomes" id="UP000632849">
    <property type="component" value="Unassembled WGS sequence"/>
</dbReference>
<sequence>MSLKSSYQATRGDERKFLRDIQPGDHLYVINNHSDRGDTYSEWVVTNKRSIMGHREVESPSHGGVMSAQSLLRKEREVLTQRPTHLPNLGVRDLHGAFTEDAQRAARLVGDLHAIETANALSAQYAGRR</sequence>
<reference evidence="1" key="2">
    <citation type="submission" date="2020-09" db="EMBL/GenBank/DDBJ databases">
        <authorList>
            <person name="Sun Q."/>
            <person name="Ohkuma M."/>
        </authorList>
    </citation>
    <scope>NUCLEOTIDE SEQUENCE</scope>
    <source>
        <strain evidence="1">JCM 4122</strain>
    </source>
</reference>
<protein>
    <submittedName>
        <fullName evidence="1">Uncharacterized protein</fullName>
    </submittedName>
</protein>
<reference evidence="1" key="1">
    <citation type="journal article" date="2014" name="Int. J. Syst. Evol. Microbiol.">
        <title>Complete genome sequence of Corynebacterium casei LMG S-19264T (=DSM 44701T), isolated from a smear-ripened cheese.</title>
        <authorList>
            <consortium name="US DOE Joint Genome Institute (JGI-PGF)"/>
            <person name="Walter F."/>
            <person name="Albersmeier A."/>
            <person name="Kalinowski J."/>
            <person name="Ruckert C."/>
        </authorList>
    </citation>
    <scope>NUCLEOTIDE SEQUENCE</scope>
    <source>
        <strain evidence="1">JCM 4122</strain>
    </source>
</reference>
<proteinExistence type="predicted"/>
<comment type="caution">
    <text evidence="1">The sequence shown here is derived from an EMBL/GenBank/DDBJ whole genome shotgun (WGS) entry which is preliminary data.</text>
</comment>
<organism evidence="1 2">
    <name type="scientific">Streptomyces filamentosus</name>
    <name type="common">Streptomyces roseosporus</name>
    <dbReference type="NCBI Taxonomy" id="67294"/>
    <lineage>
        <taxon>Bacteria</taxon>
        <taxon>Bacillati</taxon>
        <taxon>Actinomycetota</taxon>
        <taxon>Actinomycetes</taxon>
        <taxon>Kitasatosporales</taxon>
        <taxon>Streptomycetaceae</taxon>
        <taxon>Streptomyces</taxon>
    </lineage>
</organism>
<accession>A0A919EGI9</accession>
<evidence type="ECO:0000313" key="1">
    <source>
        <dbReference type="EMBL" id="GHF76954.1"/>
    </source>
</evidence>
<dbReference type="AlphaFoldDB" id="A0A919EGI9"/>
<evidence type="ECO:0000313" key="2">
    <source>
        <dbReference type="Proteomes" id="UP000632849"/>
    </source>
</evidence>
<gene>
    <name evidence="1" type="ORF">GCM10017667_00240</name>
</gene>
<keyword evidence="2" id="KW-1185">Reference proteome</keyword>
<name>A0A919EGI9_STRFL</name>
<dbReference type="EMBL" id="BNBE01000001">
    <property type="protein sequence ID" value="GHF76954.1"/>
    <property type="molecule type" value="Genomic_DNA"/>
</dbReference>